<evidence type="ECO:0000313" key="2">
    <source>
        <dbReference type="EMBL" id="KAL0187399.1"/>
    </source>
</evidence>
<keyword evidence="3" id="KW-1185">Reference proteome</keyword>
<feature type="compositionally biased region" description="Basic residues" evidence="1">
    <location>
        <begin position="42"/>
        <end position="53"/>
    </location>
</feature>
<feature type="region of interest" description="Disordered" evidence="1">
    <location>
        <begin position="21"/>
        <end position="53"/>
    </location>
</feature>
<gene>
    <name evidence="2" type="ORF">M9458_019069</name>
</gene>
<dbReference type="EMBL" id="JAMKFB020000008">
    <property type="protein sequence ID" value="KAL0187399.1"/>
    <property type="molecule type" value="Genomic_DNA"/>
</dbReference>
<dbReference type="AlphaFoldDB" id="A0ABD0QMD5"/>
<comment type="caution">
    <text evidence="2">The sequence shown here is derived from an EMBL/GenBank/DDBJ whole genome shotgun (WGS) entry which is preliminary data.</text>
</comment>
<evidence type="ECO:0000256" key="1">
    <source>
        <dbReference type="SAM" id="MobiDB-lite"/>
    </source>
</evidence>
<reference evidence="2 3" key="1">
    <citation type="submission" date="2024-05" db="EMBL/GenBank/DDBJ databases">
        <title>Genome sequencing and assembly of Indian major carp, Cirrhinus mrigala (Hamilton, 1822).</title>
        <authorList>
            <person name="Mohindra V."/>
            <person name="Chowdhury L.M."/>
            <person name="Lal K."/>
            <person name="Jena J.K."/>
        </authorList>
    </citation>
    <scope>NUCLEOTIDE SEQUENCE [LARGE SCALE GENOMIC DNA]</scope>
    <source>
        <strain evidence="2">CM1030</strain>
        <tissue evidence="2">Blood</tissue>
    </source>
</reference>
<name>A0ABD0QMD5_CIRMR</name>
<dbReference type="Proteomes" id="UP001529510">
    <property type="component" value="Unassembled WGS sequence"/>
</dbReference>
<protein>
    <submittedName>
        <fullName evidence="2">Uncharacterized protein</fullName>
    </submittedName>
</protein>
<organism evidence="2 3">
    <name type="scientific">Cirrhinus mrigala</name>
    <name type="common">Mrigala</name>
    <dbReference type="NCBI Taxonomy" id="683832"/>
    <lineage>
        <taxon>Eukaryota</taxon>
        <taxon>Metazoa</taxon>
        <taxon>Chordata</taxon>
        <taxon>Craniata</taxon>
        <taxon>Vertebrata</taxon>
        <taxon>Euteleostomi</taxon>
        <taxon>Actinopterygii</taxon>
        <taxon>Neopterygii</taxon>
        <taxon>Teleostei</taxon>
        <taxon>Ostariophysi</taxon>
        <taxon>Cypriniformes</taxon>
        <taxon>Cyprinidae</taxon>
        <taxon>Labeoninae</taxon>
        <taxon>Labeonini</taxon>
        <taxon>Cirrhinus</taxon>
    </lineage>
</organism>
<accession>A0ABD0QMD5</accession>
<proteinExistence type="predicted"/>
<feature type="non-terminal residue" evidence="2">
    <location>
        <position position="53"/>
    </location>
</feature>
<sequence>MTGILMCAAGLPVCLTRAPKPILHPPPVNKSDLKPVPGINSIRRKTKKKHLRK</sequence>
<evidence type="ECO:0000313" key="3">
    <source>
        <dbReference type="Proteomes" id="UP001529510"/>
    </source>
</evidence>